<organism evidence="1 2">
    <name type="scientific">Cyclospora cayetanensis</name>
    <dbReference type="NCBI Taxonomy" id="88456"/>
    <lineage>
        <taxon>Eukaryota</taxon>
        <taxon>Sar</taxon>
        <taxon>Alveolata</taxon>
        <taxon>Apicomplexa</taxon>
        <taxon>Conoidasida</taxon>
        <taxon>Coccidia</taxon>
        <taxon>Eucoccidiorida</taxon>
        <taxon>Eimeriorina</taxon>
        <taxon>Eimeriidae</taxon>
        <taxon>Cyclospora</taxon>
    </lineage>
</organism>
<gene>
    <name evidence="2" type="primary">LOC113146978</name>
</gene>
<dbReference type="AlphaFoldDB" id="A0A6P6RV46"/>
<reference evidence="2" key="1">
    <citation type="submission" date="2025-08" db="UniProtKB">
        <authorList>
            <consortium name="RefSeq"/>
        </authorList>
    </citation>
    <scope>IDENTIFICATION</scope>
</reference>
<feature type="non-terminal residue" evidence="2">
    <location>
        <position position="1"/>
    </location>
</feature>
<evidence type="ECO:0000313" key="1">
    <source>
        <dbReference type="Proteomes" id="UP000515125"/>
    </source>
</evidence>
<dbReference type="InterPro" id="IPR036322">
    <property type="entry name" value="WD40_repeat_dom_sf"/>
</dbReference>
<dbReference type="OrthoDB" id="331882at2759"/>
<dbReference type="GeneID" id="113146978"/>
<dbReference type="Gene3D" id="2.130.10.10">
    <property type="entry name" value="YVTN repeat-like/Quinoprotein amine dehydrogenase"/>
    <property type="match status" value="1"/>
</dbReference>
<dbReference type="Proteomes" id="UP000515125">
    <property type="component" value="Unplaced"/>
</dbReference>
<dbReference type="InterPro" id="IPR015943">
    <property type="entry name" value="WD40/YVTN_repeat-like_dom_sf"/>
</dbReference>
<protein>
    <submittedName>
        <fullName evidence="2">Uncharacterized protein LOC113146978</fullName>
    </submittedName>
</protein>
<proteinExistence type="predicted"/>
<dbReference type="SUPFAM" id="SSF50978">
    <property type="entry name" value="WD40 repeat-like"/>
    <property type="match status" value="1"/>
</dbReference>
<sequence length="120" mass="12344">ALTHAHAARYCRSDALRLVSCSLDGTVLSSSLEGIAKSGSICRSSEVLEAAAASAAAAAAAAKEAAAAARLPRAVGQQHSDWLLAVDFAETKLAAAAANGNIRLYDFSKQQCSQRSHAVF</sequence>
<keyword evidence="1" id="KW-1185">Reference proteome</keyword>
<accession>A0A6P6RV46</accession>
<dbReference type="RefSeq" id="XP_026191723.1">
    <property type="nucleotide sequence ID" value="XM_026335938.1"/>
</dbReference>
<evidence type="ECO:0000313" key="2">
    <source>
        <dbReference type="RefSeq" id="XP_026191723.1"/>
    </source>
</evidence>
<name>A0A6P6RV46_9EIME</name>